<reference evidence="2" key="1">
    <citation type="submission" date="2023-12" db="EMBL/GenBank/DDBJ databases">
        <title>Genome assembly of Anisodus tanguticus.</title>
        <authorList>
            <person name="Wang Y.-J."/>
        </authorList>
    </citation>
    <scope>NUCLEOTIDE SEQUENCE</scope>
    <source>
        <strain evidence="2">KB-2021</strain>
        <tissue evidence="2">Leaf</tissue>
    </source>
</reference>
<name>A0AAE1VX24_9SOLA</name>
<evidence type="ECO:0000313" key="2">
    <source>
        <dbReference type="EMBL" id="KAK4377095.1"/>
    </source>
</evidence>
<evidence type="ECO:0000256" key="1">
    <source>
        <dbReference type="SAM" id="MobiDB-lite"/>
    </source>
</evidence>
<organism evidence="2 3">
    <name type="scientific">Anisodus tanguticus</name>
    <dbReference type="NCBI Taxonomy" id="243964"/>
    <lineage>
        <taxon>Eukaryota</taxon>
        <taxon>Viridiplantae</taxon>
        <taxon>Streptophyta</taxon>
        <taxon>Embryophyta</taxon>
        <taxon>Tracheophyta</taxon>
        <taxon>Spermatophyta</taxon>
        <taxon>Magnoliopsida</taxon>
        <taxon>eudicotyledons</taxon>
        <taxon>Gunneridae</taxon>
        <taxon>Pentapetalae</taxon>
        <taxon>asterids</taxon>
        <taxon>lamiids</taxon>
        <taxon>Solanales</taxon>
        <taxon>Solanaceae</taxon>
        <taxon>Solanoideae</taxon>
        <taxon>Hyoscyameae</taxon>
        <taxon>Anisodus</taxon>
    </lineage>
</organism>
<protein>
    <submittedName>
        <fullName evidence="2">Uncharacterized protein</fullName>
    </submittedName>
</protein>
<keyword evidence="3" id="KW-1185">Reference proteome</keyword>
<comment type="caution">
    <text evidence="2">The sequence shown here is derived from an EMBL/GenBank/DDBJ whole genome shotgun (WGS) entry which is preliminary data.</text>
</comment>
<dbReference type="EMBL" id="JAVYJV010000002">
    <property type="protein sequence ID" value="KAK4377095.1"/>
    <property type="molecule type" value="Genomic_DNA"/>
</dbReference>
<feature type="compositionally biased region" description="Polar residues" evidence="1">
    <location>
        <begin position="62"/>
        <end position="76"/>
    </location>
</feature>
<dbReference type="AlphaFoldDB" id="A0AAE1VX24"/>
<accession>A0AAE1VX24</accession>
<evidence type="ECO:0000313" key="3">
    <source>
        <dbReference type="Proteomes" id="UP001291623"/>
    </source>
</evidence>
<sequence length="134" mass="14975">MILLKGLAVYAEAKIGKRRREAFVVPLTCQKWQSKSSTLFHGSRDLVNSGKGVNGPYPYPTVRQQNTPTPKETSNYGNLNELNYEVAANVFFKKSYLLRSDIISVERLQSSLQVSDSNTSQILSRDSTTSKVKS</sequence>
<dbReference type="Proteomes" id="UP001291623">
    <property type="component" value="Unassembled WGS sequence"/>
</dbReference>
<gene>
    <name evidence="2" type="ORF">RND71_003391</name>
</gene>
<feature type="region of interest" description="Disordered" evidence="1">
    <location>
        <begin position="51"/>
        <end position="76"/>
    </location>
</feature>
<proteinExistence type="predicted"/>